<reference evidence="1 2" key="1">
    <citation type="submission" date="2024-05" db="EMBL/GenBank/DDBJ databases">
        <title>Genome sequencing and assembly of Indian major carp, Cirrhinus mrigala (Hamilton, 1822).</title>
        <authorList>
            <person name="Mohindra V."/>
            <person name="Chowdhury L.M."/>
            <person name="Lal K."/>
            <person name="Jena J.K."/>
        </authorList>
    </citation>
    <scope>NUCLEOTIDE SEQUENCE [LARGE SCALE GENOMIC DNA]</scope>
    <source>
        <strain evidence="1">CM1030</strain>
        <tissue evidence="1">Blood</tissue>
    </source>
</reference>
<evidence type="ECO:0000313" key="2">
    <source>
        <dbReference type="Proteomes" id="UP001529510"/>
    </source>
</evidence>
<organism evidence="1 2">
    <name type="scientific">Cirrhinus mrigala</name>
    <name type="common">Mrigala</name>
    <dbReference type="NCBI Taxonomy" id="683832"/>
    <lineage>
        <taxon>Eukaryota</taxon>
        <taxon>Metazoa</taxon>
        <taxon>Chordata</taxon>
        <taxon>Craniata</taxon>
        <taxon>Vertebrata</taxon>
        <taxon>Euteleostomi</taxon>
        <taxon>Actinopterygii</taxon>
        <taxon>Neopterygii</taxon>
        <taxon>Teleostei</taxon>
        <taxon>Ostariophysi</taxon>
        <taxon>Cypriniformes</taxon>
        <taxon>Cyprinidae</taxon>
        <taxon>Labeoninae</taxon>
        <taxon>Labeonini</taxon>
        <taxon>Cirrhinus</taxon>
    </lineage>
</organism>
<comment type="caution">
    <text evidence="1">The sequence shown here is derived from an EMBL/GenBank/DDBJ whole genome shotgun (WGS) entry which is preliminary data.</text>
</comment>
<keyword evidence="2" id="KW-1185">Reference proteome</keyword>
<feature type="non-terminal residue" evidence="1">
    <location>
        <position position="55"/>
    </location>
</feature>
<sequence>VIYKKFQVKCPFEDFSHNRTVLGFNTSVAADPGGVEMTPEADPACTPRLFNLNSQ</sequence>
<dbReference type="EMBL" id="JAMKFB020000011">
    <property type="protein sequence ID" value="KAL0180879.1"/>
    <property type="molecule type" value="Genomic_DNA"/>
</dbReference>
<accession>A0ABD0Q3Z8</accession>
<evidence type="ECO:0000313" key="1">
    <source>
        <dbReference type="EMBL" id="KAL0180879.1"/>
    </source>
</evidence>
<gene>
    <name evidence="1" type="ORF">M9458_023285</name>
</gene>
<name>A0ABD0Q3Z8_CIRMR</name>
<proteinExistence type="predicted"/>
<feature type="non-terminal residue" evidence="1">
    <location>
        <position position="1"/>
    </location>
</feature>
<dbReference type="AlphaFoldDB" id="A0ABD0Q3Z8"/>
<dbReference type="Proteomes" id="UP001529510">
    <property type="component" value="Unassembled WGS sequence"/>
</dbReference>
<protein>
    <submittedName>
        <fullName evidence="1">Uncharacterized protein</fullName>
    </submittedName>
</protein>